<name>A0A5A7QRW6_STRAF</name>
<feature type="compositionally biased region" description="Basic and acidic residues" evidence="1">
    <location>
        <begin position="32"/>
        <end position="60"/>
    </location>
</feature>
<evidence type="ECO:0000313" key="2">
    <source>
        <dbReference type="EMBL" id="GER47652.1"/>
    </source>
</evidence>
<proteinExistence type="predicted"/>
<reference evidence="3" key="1">
    <citation type="journal article" date="2019" name="Curr. Biol.">
        <title>Genome Sequence of Striga asiatica Provides Insight into the Evolution of Plant Parasitism.</title>
        <authorList>
            <person name="Yoshida S."/>
            <person name="Kim S."/>
            <person name="Wafula E.K."/>
            <person name="Tanskanen J."/>
            <person name="Kim Y.M."/>
            <person name="Honaas L."/>
            <person name="Yang Z."/>
            <person name="Spallek T."/>
            <person name="Conn C.E."/>
            <person name="Ichihashi Y."/>
            <person name="Cheong K."/>
            <person name="Cui S."/>
            <person name="Der J.P."/>
            <person name="Gundlach H."/>
            <person name="Jiao Y."/>
            <person name="Hori C."/>
            <person name="Ishida J.K."/>
            <person name="Kasahara H."/>
            <person name="Kiba T."/>
            <person name="Kim M.S."/>
            <person name="Koo N."/>
            <person name="Laohavisit A."/>
            <person name="Lee Y.H."/>
            <person name="Lumba S."/>
            <person name="McCourt P."/>
            <person name="Mortimer J.C."/>
            <person name="Mutuku J.M."/>
            <person name="Nomura T."/>
            <person name="Sasaki-Sekimoto Y."/>
            <person name="Seto Y."/>
            <person name="Wang Y."/>
            <person name="Wakatake T."/>
            <person name="Sakakibara H."/>
            <person name="Demura T."/>
            <person name="Yamaguchi S."/>
            <person name="Yoneyama K."/>
            <person name="Manabe R.I."/>
            <person name="Nelson D.C."/>
            <person name="Schulman A.H."/>
            <person name="Timko M.P."/>
            <person name="dePamphilis C.W."/>
            <person name="Choi D."/>
            <person name="Shirasu K."/>
        </authorList>
    </citation>
    <scope>NUCLEOTIDE SEQUENCE [LARGE SCALE GENOMIC DNA]</scope>
    <source>
        <strain evidence="3">cv. UVA1</strain>
    </source>
</reference>
<dbReference type="OrthoDB" id="1193336at2759"/>
<evidence type="ECO:0000313" key="3">
    <source>
        <dbReference type="Proteomes" id="UP000325081"/>
    </source>
</evidence>
<accession>A0A5A7QRW6</accession>
<feature type="compositionally biased region" description="Basic and acidic residues" evidence="1">
    <location>
        <begin position="1"/>
        <end position="18"/>
    </location>
</feature>
<dbReference type="EMBL" id="BKCP01007982">
    <property type="protein sequence ID" value="GER47652.1"/>
    <property type="molecule type" value="Genomic_DNA"/>
</dbReference>
<dbReference type="Proteomes" id="UP000325081">
    <property type="component" value="Unassembled WGS sequence"/>
</dbReference>
<protein>
    <submittedName>
        <fullName evidence="2">Two component transcriptional regulator</fullName>
    </submittedName>
</protein>
<feature type="region of interest" description="Disordered" evidence="1">
    <location>
        <begin position="1"/>
        <end position="76"/>
    </location>
</feature>
<gene>
    <name evidence="2" type="ORF">STAS_24770</name>
</gene>
<evidence type="ECO:0000256" key="1">
    <source>
        <dbReference type="SAM" id="MobiDB-lite"/>
    </source>
</evidence>
<dbReference type="AlphaFoldDB" id="A0A5A7QRW6"/>
<keyword evidence="3" id="KW-1185">Reference proteome</keyword>
<comment type="caution">
    <text evidence="2">The sequence shown here is derived from an EMBL/GenBank/DDBJ whole genome shotgun (WGS) entry which is preliminary data.</text>
</comment>
<sequence length="110" mass="12433">MIKEERASAFLRPREESARAAMAKPPTRQPRKKAEAGRPVRIGPEHCRDHSEMMEDEGGRSQDQLPGGRRQRSAQVEEELLQVHLGSASVKTLMKVCWASKNQAREMRVA</sequence>
<organism evidence="2 3">
    <name type="scientific">Striga asiatica</name>
    <name type="common">Asiatic witchweed</name>
    <name type="synonym">Buchnera asiatica</name>
    <dbReference type="NCBI Taxonomy" id="4170"/>
    <lineage>
        <taxon>Eukaryota</taxon>
        <taxon>Viridiplantae</taxon>
        <taxon>Streptophyta</taxon>
        <taxon>Embryophyta</taxon>
        <taxon>Tracheophyta</taxon>
        <taxon>Spermatophyta</taxon>
        <taxon>Magnoliopsida</taxon>
        <taxon>eudicotyledons</taxon>
        <taxon>Gunneridae</taxon>
        <taxon>Pentapetalae</taxon>
        <taxon>asterids</taxon>
        <taxon>lamiids</taxon>
        <taxon>Lamiales</taxon>
        <taxon>Orobanchaceae</taxon>
        <taxon>Buchnereae</taxon>
        <taxon>Striga</taxon>
    </lineage>
</organism>